<accession>A0A183IXI5</accession>
<dbReference type="InterPro" id="IPR045076">
    <property type="entry name" value="MutS"/>
</dbReference>
<keyword evidence="4" id="KW-0238">DNA-binding</keyword>
<evidence type="ECO:0000313" key="7">
    <source>
        <dbReference type="Proteomes" id="UP000270296"/>
    </source>
</evidence>
<dbReference type="Pfam" id="PF00488">
    <property type="entry name" value="MutS_V"/>
    <property type="match status" value="1"/>
</dbReference>
<evidence type="ECO:0000256" key="1">
    <source>
        <dbReference type="ARBA" id="ARBA00006271"/>
    </source>
</evidence>
<dbReference type="SUPFAM" id="SSF52540">
    <property type="entry name" value="P-loop containing nucleoside triphosphate hydrolases"/>
    <property type="match status" value="1"/>
</dbReference>
<dbReference type="PANTHER" id="PTHR11361">
    <property type="entry name" value="DNA MISMATCH REPAIR PROTEIN MUTS FAMILY MEMBER"/>
    <property type="match status" value="1"/>
</dbReference>
<dbReference type="PANTHER" id="PTHR11361:SF20">
    <property type="entry name" value="MUTS PROTEIN HOMOLOG 5"/>
    <property type="match status" value="1"/>
</dbReference>
<sequence>MNILRSLHELVLRMLFSKGLFVPAVRAKIGPVDRIFSRVHTIDTVLNGMSTFANDVKQLAVATIEATSNSVVIVDEFGKGTLSEVGLSLLTSCLEYWLNNGSESPHVFASSHLHSLLKLIPERPFLKLQVLFLTIRNEYGSFWFQTMEVIKEQNTLTCIYQVVDGSIECSYAAYSALKAGLSEKLVKRAYEVHTIL</sequence>
<evidence type="ECO:0000256" key="3">
    <source>
        <dbReference type="ARBA" id="ARBA00022840"/>
    </source>
</evidence>
<dbReference type="Gene3D" id="3.40.50.300">
    <property type="entry name" value="P-loop containing nucleotide triphosphate hydrolases"/>
    <property type="match status" value="1"/>
</dbReference>
<dbReference type="InterPro" id="IPR000432">
    <property type="entry name" value="DNA_mismatch_repair_MutS_C"/>
</dbReference>
<evidence type="ECO:0000256" key="2">
    <source>
        <dbReference type="ARBA" id="ARBA00022741"/>
    </source>
</evidence>
<evidence type="ECO:0000259" key="5">
    <source>
        <dbReference type="PROSITE" id="PS00486"/>
    </source>
</evidence>
<dbReference type="GO" id="GO:0030983">
    <property type="term" value="F:mismatched DNA binding"/>
    <property type="evidence" value="ECO:0007669"/>
    <property type="project" value="InterPro"/>
</dbReference>
<reference evidence="8" key="1">
    <citation type="submission" date="2016-06" db="UniProtKB">
        <authorList>
            <consortium name="WormBaseParasite"/>
        </authorList>
    </citation>
    <scope>IDENTIFICATION</scope>
</reference>
<comment type="similarity">
    <text evidence="1">Belongs to the DNA mismatch repair MutS family.</text>
</comment>
<dbReference type="AlphaFoldDB" id="A0A183IXI5"/>
<dbReference type="GO" id="GO:0006298">
    <property type="term" value="P:mismatch repair"/>
    <property type="evidence" value="ECO:0007669"/>
    <property type="project" value="InterPro"/>
</dbReference>
<dbReference type="GO" id="GO:0051026">
    <property type="term" value="P:chiasma assembly"/>
    <property type="evidence" value="ECO:0007669"/>
    <property type="project" value="TreeGrafter"/>
</dbReference>
<dbReference type="SMART" id="SM00534">
    <property type="entry name" value="MUTSac"/>
    <property type="match status" value="1"/>
</dbReference>
<dbReference type="GO" id="GO:0140664">
    <property type="term" value="F:ATP-dependent DNA damage sensor activity"/>
    <property type="evidence" value="ECO:0007669"/>
    <property type="project" value="InterPro"/>
</dbReference>
<dbReference type="OrthoDB" id="29596at2759"/>
<keyword evidence="7" id="KW-1185">Reference proteome</keyword>
<evidence type="ECO:0000256" key="4">
    <source>
        <dbReference type="ARBA" id="ARBA00023125"/>
    </source>
</evidence>
<protein>
    <submittedName>
        <fullName evidence="8">DNA_MISMATCH_REPAIR_2 domain-containing protein</fullName>
    </submittedName>
</protein>
<dbReference type="GO" id="GO:0005524">
    <property type="term" value="F:ATP binding"/>
    <property type="evidence" value="ECO:0007669"/>
    <property type="project" value="UniProtKB-KW"/>
</dbReference>
<dbReference type="GO" id="GO:0005634">
    <property type="term" value="C:nucleus"/>
    <property type="evidence" value="ECO:0007669"/>
    <property type="project" value="TreeGrafter"/>
</dbReference>
<name>A0A183IXI5_9BILA</name>
<dbReference type="WBParaSite" id="SBAD_0000864201-mRNA-1">
    <property type="protein sequence ID" value="SBAD_0000864201-mRNA-1"/>
    <property type="gene ID" value="SBAD_0000864201"/>
</dbReference>
<keyword evidence="3" id="KW-0067">ATP-binding</keyword>
<organism evidence="8">
    <name type="scientific">Soboliphyme baturini</name>
    <dbReference type="NCBI Taxonomy" id="241478"/>
    <lineage>
        <taxon>Eukaryota</taxon>
        <taxon>Metazoa</taxon>
        <taxon>Ecdysozoa</taxon>
        <taxon>Nematoda</taxon>
        <taxon>Enoplea</taxon>
        <taxon>Dorylaimia</taxon>
        <taxon>Dioctophymatida</taxon>
        <taxon>Dioctophymatoidea</taxon>
        <taxon>Soboliphymatidae</taxon>
        <taxon>Soboliphyme</taxon>
    </lineage>
</organism>
<dbReference type="InterPro" id="IPR027417">
    <property type="entry name" value="P-loop_NTPase"/>
</dbReference>
<evidence type="ECO:0000313" key="6">
    <source>
        <dbReference type="EMBL" id="VDP16553.1"/>
    </source>
</evidence>
<keyword evidence="2" id="KW-0547">Nucleotide-binding</keyword>
<dbReference type="Proteomes" id="UP000270296">
    <property type="component" value="Unassembled WGS sequence"/>
</dbReference>
<feature type="domain" description="DNA mismatch repair proteins mutS family" evidence="5">
    <location>
        <begin position="70"/>
        <end position="86"/>
    </location>
</feature>
<proteinExistence type="inferred from homology"/>
<dbReference type="PROSITE" id="PS00486">
    <property type="entry name" value="DNA_MISMATCH_REPAIR_2"/>
    <property type="match status" value="1"/>
</dbReference>
<reference evidence="6 7" key="2">
    <citation type="submission" date="2018-11" db="EMBL/GenBank/DDBJ databases">
        <authorList>
            <consortium name="Pathogen Informatics"/>
        </authorList>
    </citation>
    <scope>NUCLEOTIDE SEQUENCE [LARGE SCALE GENOMIC DNA]</scope>
</reference>
<gene>
    <name evidence="6" type="ORF">SBAD_LOCUS8333</name>
</gene>
<dbReference type="EMBL" id="UZAM01011488">
    <property type="protein sequence ID" value="VDP16553.1"/>
    <property type="molecule type" value="Genomic_DNA"/>
</dbReference>
<evidence type="ECO:0000313" key="8">
    <source>
        <dbReference type="WBParaSite" id="SBAD_0000864201-mRNA-1"/>
    </source>
</evidence>